<dbReference type="InterPro" id="IPR017896">
    <property type="entry name" value="4Fe4S_Fe-S-bd"/>
</dbReference>
<dbReference type="PANTHER" id="PTHR43710:SF5">
    <property type="entry name" value="INDOLEPYRUVATE FERREDOXIN OXIDOREDUCTASE ALPHA SUBUNIT"/>
    <property type="match status" value="1"/>
</dbReference>
<dbReference type="EMBL" id="LNQE01000983">
    <property type="protein sequence ID" value="KUG22160.1"/>
    <property type="molecule type" value="Genomic_DNA"/>
</dbReference>
<dbReference type="Gene3D" id="3.40.50.970">
    <property type="match status" value="1"/>
</dbReference>
<dbReference type="Pfam" id="PF00037">
    <property type="entry name" value="Fer4"/>
    <property type="match status" value="1"/>
</dbReference>
<feature type="domain" description="4Fe-4S ferredoxin-type" evidence="2">
    <location>
        <begin position="215"/>
        <end position="240"/>
    </location>
</feature>
<accession>A0A0W8FMN4</accession>
<evidence type="ECO:0000256" key="1">
    <source>
        <dbReference type="ARBA" id="ARBA00022723"/>
    </source>
</evidence>
<dbReference type="PROSITE" id="PS51379">
    <property type="entry name" value="4FE4S_FER_2"/>
    <property type="match status" value="2"/>
</dbReference>
<dbReference type="GO" id="GO:0043805">
    <property type="term" value="F:indolepyruvate ferredoxin oxidoreductase activity"/>
    <property type="evidence" value="ECO:0007669"/>
    <property type="project" value="UniProtKB-EC"/>
</dbReference>
<dbReference type="InterPro" id="IPR045025">
    <property type="entry name" value="HACL1-like"/>
</dbReference>
<dbReference type="PANTHER" id="PTHR43710">
    <property type="entry name" value="2-HYDROXYACYL-COA LYASE"/>
    <property type="match status" value="1"/>
</dbReference>
<dbReference type="EC" id="1.2.7.8" evidence="3"/>
<gene>
    <name evidence="3" type="ORF">ASZ90_008060</name>
</gene>
<keyword evidence="3" id="KW-0670">Pyruvate</keyword>
<name>A0A0W8FMN4_9ZZZZ</name>
<protein>
    <submittedName>
        <fullName evidence="3">Indolepyruvate oxidoreductase subunit iora</fullName>
        <ecNumber evidence="3">1.2.7.8</ecNumber>
    </submittedName>
</protein>
<dbReference type="InterPro" id="IPR029061">
    <property type="entry name" value="THDP-binding"/>
</dbReference>
<dbReference type="GO" id="GO:0046872">
    <property type="term" value="F:metal ion binding"/>
    <property type="evidence" value="ECO:0007669"/>
    <property type="project" value="UniProtKB-KW"/>
</dbReference>
<dbReference type="GO" id="GO:0030976">
    <property type="term" value="F:thiamine pyrophosphate binding"/>
    <property type="evidence" value="ECO:0007669"/>
    <property type="project" value="InterPro"/>
</dbReference>
<keyword evidence="1" id="KW-0479">Metal-binding</keyword>
<dbReference type="CDD" id="cd02008">
    <property type="entry name" value="TPP_IOR_alpha"/>
    <property type="match status" value="1"/>
</dbReference>
<reference evidence="3" key="1">
    <citation type="journal article" date="2015" name="Proc. Natl. Acad. Sci. U.S.A.">
        <title>Networks of energetic and metabolic interactions define dynamics in microbial communities.</title>
        <authorList>
            <person name="Embree M."/>
            <person name="Liu J.K."/>
            <person name="Al-Bassam M.M."/>
            <person name="Zengler K."/>
        </authorList>
    </citation>
    <scope>NUCLEOTIDE SEQUENCE</scope>
</reference>
<comment type="caution">
    <text evidence="3">The sequence shown here is derived from an EMBL/GenBank/DDBJ whole genome shotgun (WGS) entry which is preliminary data.</text>
</comment>
<dbReference type="InterPro" id="IPR011766">
    <property type="entry name" value="TPP_enzyme_TPP-bd"/>
</dbReference>
<proteinExistence type="predicted"/>
<keyword evidence="3" id="KW-0560">Oxidoreductase</keyword>
<dbReference type="SUPFAM" id="SSF54862">
    <property type="entry name" value="4Fe-4S ferredoxins"/>
    <property type="match status" value="1"/>
</dbReference>
<sequence>MFYALRKYKAYVHGDIGCYTLSYMKPLEGLHSCICMGASIGMAHGMSKALKEKGKGKVVGVIGDSTFLHSGITPLLDMAYNHSDALIVILDNSTTAMTGMQEHPGTGYTLKGEETTKVNLKVLVSALGIDNIKIIDPLDLQETRSAIKEELAKDGPSVIIAQRPCALFKRANIKSKPALKVDPDKCEGCKMCLGLNCPPISWKKGITKEGSKRKGISFIDGSICNGCGLCQQVCKFGAIS</sequence>
<feature type="domain" description="4Fe-4S ferredoxin-type" evidence="2">
    <location>
        <begin position="177"/>
        <end position="205"/>
    </location>
</feature>
<dbReference type="AlphaFoldDB" id="A0A0W8FMN4"/>
<evidence type="ECO:0000259" key="2">
    <source>
        <dbReference type="PROSITE" id="PS51379"/>
    </source>
</evidence>
<dbReference type="Gene3D" id="3.30.70.20">
    <property type="match status" value="1"/>
</dbReference>
<organism evidence="3">
    <name type="scientific">hydrocarbon metagenome</name>
    <dbReference type="NCBI Taxonomy" id="938273"/>
    <lineage>
        <taxon>unclassified sequences</taxon>
        <taxon>metagenomes</taxon>
        <taxon>ecological metagenomes</taxon>
    </lineage>
</organism>
<evidence type="ECO:0000313" key="3">
    <source>
        <dbReference type="EMBL" id="KUG22160.1"/>
    </source>
</evidence>
<dbReference type="Pfam" id="PF02775">
    <property type="entry name" value="TPP_enzyme_C"/>
    <property type="match status" value="1"/>
</dbReference>
<dbReference type="SUPFAM" id="SSF52518">
    <property type="entry name" value="Thiamin diphosphate-binding fold (THDP-binding)"/>
    <property type="match status" value="1"/>
</dbReference>